<keyword evidence="2" id="KW-1185">Reference proteome</keyword>
<dbReference type="AlphaFoldDB" id="A0A8J2FP55"/>
<evidence type="ECO:0000313" key="1">
    <source>
        <dbReference type="EMBL" id="CAF0700372.1"/>
    </source>
</evidence>
<name>A0A8J2FP55_9BACT</name>
<evidence type="ECO:0000313" key="2">
    <source>
        <dbReference type="Proteomes" id="UP000663859"/>
    </source>
</evidence>
<organism evidence="1 2">
    <name type="scientific">Candidatus Methylacidithermus pantelleriae</name>
    <dbReference type="NCBI Taxonomy" id="2744239"/>
    <lineage>
        <taxon>Bacteria</taxon>
        <taxon>Pseudomonadati</taxon>
        <taxon>Verrucomicrobiota</taxon>
        <taxon>Methylacidiphilae</taxon>
        <taxon>Methylacidiphilales</taxon>
        <taxon>Methylacidiphilaceae</taxon>
        <taxon>Candidatus Methylacidithermus</taxon>
    </lineage>
</organism>
<gene>
    <name evidence="1" type="ORF">MPNT_360002</name>
</gene>
<proteinExistence type="predicted"/>
<comment type="caution">
    <text evidence="1">The sequence shown here is derived from an EMBL/GenBank/DDBJ whole genome shotgun (WGS) entry which is preliminary data.</text>
</comment>
<reference evidence="1" key="1">
    <citation type="submission" date="2021-02" db="EMBL/GenBank/DDBJ databases">
        <authorList>
            <person name="Cremers G."/>
            <person name="Picone N."/>
        </authorList>
    </citation>
    <scope>NUCLEOTIDE SEQUENCE</scope>
    <source>
        <strain evidence="1">PQ17</strain>
    </source>
</reference>
<dbReference type="Proteomes" id="UP000663859">
    <property type="component" value="Unassembled WGS sequence"/>
</dbReference>
<dbReference type="EMBL" id="CAJNOB010000030">
    <property type="protein sequence ID" value="CAF0700372.1"/>
    <property type="molecule type" value="Genomic_DNA"/>
</dbReference>
<sequence>MSGQEGRPSPGKGFPLETRITALDESDELVYGLADGGLSPVLLPVGSVRFGKTQRCFGTRILKWTRPLGFDPSLWVYSMYYHKRLESCPRKK</sequence>
<accession>A0A8J2FP55</accession>
<protein>
    <submittedName>
        <fullName evidence="1">Uncharacterized protein</fullName>
    </submittedName>
</protein>